<dbReference type="InterPro" id="IPR012309">
    <property type="entry name" value="DNA_ligase_ATP-dep_C"/>
</dbReference>
<dbReference type="Gene3D" id="3.30.470.30">
    <property type="entry name" value="DNA ligase/mRNA capping enzyme"/>
    <property type="match status" value="1"/>
</dbReference>
<comment type="catalytic activity">
    <reaction evidence="4">
        <text>ATP + (deoxyribonucleotide)n-3'-hydroxyl + 5'-phospho-(deoxyribonucleotide)m = (deoxyribonucleotide)n+m + AMP + diphosphate.</text>
        <dbReference type="EC" id="6.5.1.1"/>
    </reaction>
</comment>
<dbReference type="EMBL" id="CM001466">
    <property type="protein sequence ID" value="EHY87658.1"/>
    <property type="molecule type" value="Genomic_DNA"/>
</dbReference>
<dbReference type="Pfam" id="PF01068">
    <property type="entry name" value="DNA_ligase_A_M"/>
    <property type="match status" value="1"/>
</dbReference>
<keyword evidence="8" id="KW-1185">Reference proteome</keyword>
<dbReference type="EC" id="6.5.1.1" evidence="2"/>
<evidence type="ECO:0000256" key="1">
    <source>
        <dbReference type="ARBA" id="ARBA00007572"/>
    </source>
</evidence>
<organism evidence="7 8">
    <name type="scientific">Saccharomonospora azurea NA-128</name>
    <dbReference type="NCBI Taxonomy" id="882081"/>
    <lineage>
        <taxon>Bacteria</taxon>
        <taxon>Bacillati</taxon>
        <taxon>Actinomycetota</taxon>
        <taxon>Actinomycetes</taxon>
        <taxon>Pseudonocardiales</taxon>
        <taxon>Pseudonocardiaceae</taxon>
        <taxon>Saccharomonospora</taxon>
    </lineage>
</organism>
<dbReference type="InterPro" id="IPR016059">
    <property type="entry name" value="DNA_ligase_ATP-dep_CS"/>
</dbReference>
<accession>H8GBD6</accession>
<protein>
    <recommendedName>
        <fullName evidence="2">DNA ligase (ATP)</fullName>
        <ecNumber evidence="2">6.5.1.1</ecNumber>
    </recommendedName>
</protein>
<dbReference type="Proteomes" id="UP000004705">
    <property type="component" value="Chromosome"/>
</dbReference>
<evidence type="ECO:0000313" key="8">
    <source>
        <dbReference type="Proteomes" id="UP000004705"/>
    </source>
</evidence>
<dbReference type="InterPro" id="IPR012340">
    <property type="entry name" value="NA-bd_OB-fold"/>
</dbReference>
<dbReference type="CDD" id="cd07906">
    <property type="entry name" value="Adenylation_DNA_ligase_LigD_LigC"/>
    <property type="match status" value="1"/>
</dbReference>
<dbReference type="PANTHER" id="PTHR45674">
    <property type="entry name" value="DNA LIGASE 1/3 FAMILY MEMBER"/>
    <property type="match status" value="1"/>
</dbReference>
<dbReference type="SUPFAM" id="SSF50249">
    <property type="entry name" value="Nucleic acid-binding proteins"/>
    <property type="match status" value="1"/>
</dbReference>
<dbReference type="SUPFAM" id="SSF56091">
    <property type="entry name" value="DNA ligase/mRNA capping enzyme, catalytic domain"/>
    <property type="match status" value="1"/>
</dbReference>
<dbReference type="HOGENOM" id="CLU_008325_4_0_11"/>
<evidence type="ECO:0000256" key="5">
    <source>
        <dbReference type="SAM" id="MobiDB-lite"/>
    </source>
</evidence>
<proteinExistence type="inferred from homology"/>
<sequence>MALPPPRSPMLAVSGDVPEGDDWAYEWKWDGVRAIVGVAGPEVRAHSRNLRDITPSYPELHSLTGLTRQTLLLDGELVTLDEAGRPDFGMLQSRMHVHAPTPRLLSDAPVHYYVFDLLVVDGEELHELPYHLRRERLTALGLSAPPTIRTPEYYTQVSGAELLAVAAEHGLEGVVSKRLGSTYRPGMRSRSWIKTPLRVTQEVVIGGWVRGEGRRAGTLGALLLGAHDADGDLVYVGHVGTGFTEAALADLLTRLRPHERPTSPFATPVPRDRSRHTQWVEPVLVGEVEHRQWTGDGRLRHPSWRGLRPDREPSEVRLPPSR</sequence>
<reference evidence="7 8" key="1">
    <citation type="journal article" date="2012" name="Stand. Genomic Sci.">
        <title>Genome sequence of the soil bacterium Saccharomonospora azurea type strain (NA-128(T)).</title>
        <authorList>
            <person name="Klenk H.P."/>
            <person name="Held B."/>
            <person name="Lucas S."/>
            <person name="Lapidus A."/>
            <person name="Copeland A."/>
            <person name="Hammon N."/>
            <person name="Pitluck S."/>
            <person name="Goodwin L.A."/>
            <person name="Han C."/>
            <person name="Tapia R."/>
            <person name="Brambilla E.M."/>
            <person name="Potter G."/>
            <person name="Land M."/>
            <person name="Ivanova N."/>
            <person name="Rohde M."/>
            <person name="Goker M."/>
            <person name="Detter J.C."/>
            <person name="Kyrpides N.C."/>
            <person name="Woyke T."/>
        </authorList>
    </citation>
    <scope>NUCLEOTIDE SEQUENCE [LARGE SCALE GENOMIC DNA]</scope>
    <source>
        <strain evidence="7 8">NA-128</strain>
    </source>
</reference>
<evidence type="ECO:0000256" key="4">
    <source>
        <dbReference type="ARBA" id="ARBA00034003"/>
    </source>
</evidence>
<dbReference type="Gene3D" id="3.30.1490.70">
    <property type="match status" value="1"/>
</dbReference>
<dbReference type="PANTHER" id="PTHR45674:SF4">
    <property type="entry name" value="DNA LIGASE 1"/>
    <property type="match status" value="1"/>
</dbReference>
<dbReference type="InterPro" id="IPR014146">
    <property type="entry name" value="LigD_ligase_dom"/>
</dbReference>
<dbReference type="Pfam" id="PF04679">
    <property type="entry name" value="DNA_ligase_A_C"/>
    <property type="match status" value="1"/>
</dbReference>
<evidence type="ECO:0000256" key="2">
    <source>
        <dbReference type="ARBA" id="ARBA00012727"/>
    </source>
</evidence>
<feature type="region of interest" description="Disordered" evidence="5">
    <location>
        <begin position="295"/>
        <end position="322"/>
    </location>
</feature>
<dbReference type="GO" id="GO:0006281">
    <property type="term" value="P:DNA repair"/>
    <property type="evidence" value="ECO:0007669"/>
    <property type="project" value="InterPro"/>
</dbReference>
<dbReference type="CDD" id="cd07971">
    <property type="entry name" value="OBF_DNA_ligase_LigD"/>
    <property type="match status" value="1"/>
</dbReference>
<dbReference type="InterPro" id="IPR012310">
    <property type="entry name" value="DNA_ligase_ATP-dep_cent"/>
</dbReference>
<comment type="similarity">
    <text evidence="1">Belongs to the ATP-dependent DNA ligase family.</text>
</comment>
<dbReference type="PROSITE" id="PS00697">
    <property type="entry name" value="DNA_LIGASE_A1"/>
    <property type="match status" value="1"/>
</dbReference>
<dbReference type="GO" id="GO:0006310">
    <property type="term" value="P:DNA recombination"/>
    <property type="evidence" value="ECO:0007669"/>
    <property type="project" value="InterPro"/>
</dbReference>
<name>H8GBD6_9PSEU</name>
<evidence type="ECO:0000259" key="6">
    <source>
        <dbReference type="PROSITE" id="PS50160"/>
    </source>
</evidence>
<evidence type="ECO:0000313" key="7">
    <source>
        <dbReference type="EMBL" id="EHY87658.1"/>
    </source>
</evidence>
<gene>
    <name evidence="7" type="ORF">SacazDRAFT_00710</name>
</gene>
<dbReference type="Gene3D" id="2.40.50.140">
    <property type="entry name" value="Nucleic acid-binding proteins"/>
    <property type="match status" value="1"/>
</dbReference>
<dbReference type="GO" id="GO:0005524">
    <property type="term" value="F:ATP binding"/>
    <property type="evidence" value="ECO:0007669"/>
    <property type="project" value="InterPro"/>
</dbReference>
<dbReference type="InterPro" id="IPR050191">
    <property type="entry name" value="ATP-dep_DNA_ligase"/>
</dbReference>
<dbReference type="PROSITE" id="PS50160">
    <property type="entry name" value="DNA_LIGASE_A3"/>
    <property type="match status" value="1"/>
</dbReference>
<feature type="domain" description="ATP-dependent DNA ligase family profile" evidence="6">
    <location>
        <begin position="103"/>
        <end position="228"/>
    </location>
</feature>
<evidence type="ECO:0000256" key="3">
    <source>
        <dbReference type="ARBA" id="ARBA00022598"/>
    </source>
</evidence>
<dbReference type="NCBIfam" id="TIGR02779">
    <property type="entry name" value="NHEJ_ligase_lig"/>
    <property type="match status" value="1"/>
</dbReference>
<dbReference type="GO" id="GO:0003910">
    <property type="term" value="F:DNA ligase (ATP) activity"/>
    <property type="evidence" value="ECO:0007669"/>
    <property type="project" value="UniProtKB-EC"/>
</dbReference>
<dbReference type="AlphaFoldDB" id="H8GBD6"/>
<keyword evidence="3" id="KW-0436">Ligase</keyword>